<comment type="subcellular location">
    <subcellularLocation>
        <location evidence="1">Nucleus</location>
    </subcellularLocation>
</comment>
<feature type="domain" description="TFIIF beta subunit N-terminal" evidence="12">
    <location>
        <begin position="43"/>
        <end position="184"/>
    </location>
</feature>
<accession>A0A9P4QBD4</accession>
<evidence type="ECO:0000256" key="9">
    <source>
        <dbReference type="ARBA" id="ARBA00081863"/>
    </source>
</evidence>
<evidence type="ECO:0000256" key="1">
    <source>
        <dbReference type="ARBA" id="ARBA00004123"/>
    </source>
</evidence>
<dbReference type="FunFam" id="1.10.10.10:FF:000035">
    <property type="entry name" value="General transcription factor IIF subunit 2"/>
    <property type="match status" value="1"/>
</dbReference>
<dbReference type="EMBL" id="MU003778">
    <property type="protein sequence ID" value="KAF2723065.1"/>
    <property type="molecule type" value="Genomic_DNA"/>
</dbReference>
<protein>
    <recommendedName>
        <fullName evidence="3">Transcription initiation factor IIF subunit beta</fullName>
    </recommendedName>
    <alternativeName>
        <fullName evidence="9">TFIIF medium subunit</fullName>
    </alternativeName>
    <alternativeName>
        <fullName evidence="8">TFIIF-beta</fullName>
    </alternativeName>
</protein>
<evidence type="ECO:0000256" key="7">
    <source>
        <dbReference type="ARBA" id="ARBA00023242"/>
    </source>
</evidence>
<dbReference type="SUPFAM" id="SSF46785">
    <property type="entry name" value="Winged helix' DNA-binding domain"/>
    <property type="match status" value="1"/>
</dbReference>
<dbReference type="GO" id="GO:0005674">
    <property type="term" value="C:transcription factor TFIIF complex"/>
    <property type="evidence" value="ECO:0007669"/>
    <property type="project" value="InterPro"/>
</dbReference>
<evidence type="ECO:0000256" key="6">
    <source>
        <dbReference type="ARBA" id="ARBA00023163"/>
    </source>
</evidence>
<dbReference type="Pfam" id="PF02270">
    <property type="entry name" value="TFIIF_beta"/>
    <property type="match status" value="1"/>
</dbReference>
<sequence length="368" mass="41533">MEGIKQEIPTIKTEPPANDNTTIDDDDYEDDNDLIIPPQDSQGQAWLVKLPKDLWSVWKHVYDSADDTPVEIGKLRLWDKGGNEDPLKMKAKVILNSEIGQQKALPATYDLKIRASGYANTVVFSEKDLPNQVRKQPYKSEFSKPQGLQSKNDRYNRNGKPGSYRTVIPKQTALAPLIQNEAIIQATEEATFASLAQKWKEHLQPKVTTEISHSVDRRHRLNASNNFSAFSSFVKTSTPASKAAAQKKKAPKEKAVRMDHQDLLDALFQCFREYRYWPMRSLRARLKQPEAYIKQALEQIAFMAKSGAFNLTWQLRPEFRAQVDQTGAKEEVIKAEEMGDVPEGSGDDTGAGSEEEDAGEFEDVKMEG</sequence>
<feature type="compositionally biased region" description="Acidic residues" evidence="10">
    <location>
        <begin position="22"/>
        <end position="33"/>
    </location>
</feature>
<dbReference type="InterPro" id="IPR036390">
    <property type="entry name" value="WH_DNA-bd_sf"/>
</dbReference>
<name>A0A9P4QBD4_9PEZI</name>
<dbReference type="PANTHER" id="PTHR10445:SF0">
    <property type="entry name" value="GENERAL TRANSCRIPTION FACTOR IIF SUBUNIT 2"/>
    <property type="match status" value="1"/>
</dbReference>
<dbReference type="SUPFAM" id="SSF50916">
    <property type="entry name" value="Rap30/74 interaction domains"/>
    <property type="match status" value="1"/>
</dbReference>
<feature type="region of interest" description="Disordered" evidence="10">
    <location>
        <begin position="332"/>
        <end position="368"/>
    </location>
</feature>
<dbReference type="GO" id="GO:0006367">
    <property type="term" value="P:transcription initiation at RNA polymerase II promoter"/>
    <property type="evidence" value="ECO:0007669"/>
    <property type="project" value="InterPro"/>
</dbReference>
<evidence type="ECO:0000256" key="5">
    <source>
        <dbReference type="ARBA" id="ARBA00023125"/>
    </source>
</evidence>
<evidence type="ECO:0000256" key="3">
    <source>
        <dbReference type="ARBA" id="ARBA00021453"/>
    </source>
</evidence>
<dbReference type="InterPro" id="IPR040504">
    <property type="entry name" value="TFIIF_beta_N"/>
</dbReference>
<keyword evidence="5" id="KW-0238">DNA-binding</keyword>
<dbReference type="Proteomes" id="UP000799441">
    <property type="component" value="Unassembled WGS sequence"/>
</dbReference>
<evidence type="ECO:0000256" key="2">
    <source>
        <dbReference type="ARBA" id="ARBA00009543"/>
    </source>
</evidence>
<dbReference type="CDD" id="cd07980">
    <property type="entry name" value="TFIIF_beta"/>
    <property type="match status" value="1"/>
</dbReference>
<gene>
    <name evidence="13" type="ORF">K431DRAFT_220671</name>
</gene>
<evidence type="ECO:0000256" key="8">
    <source>
        <dbReference type="ARBA" id="ARBA00081473"/>
    </source>
</evidence>
<evidence type="ECO:0000313" key="14">
    <source>
        <dbReference type="Proteomes" id="UP000799441"/>
    </source>
</evidence>
<evidence type="ECO:0000259" key="11">
    <source>
        <dbReference type="Pfam" id="PF02270"/>
    </source>
</evidence>
<dbReference type="AlphaFoldDB" id="A0A9P4QBD4"/>
<keyword evidence="14" id="KW-1185">Reference proteome</keyword>
<dbReference type="InterPro" id="IPR003196">
    <property type="entry name" value="TFIIF_beta"/>
</dbReference>
<feature type="region of interest" description="Disordered" evidence="10">
    <location>
        <begin position="1"/>
        <end position="40"/>
    </location>
</feature>
<dbReference type="Gene3D" id="1.10.10.10">
    <property type="entry name" value="Winged helix-like DNA-binding domain superfamily/Winged helix DNA-binding domain"/>
    <property type="match status" value="1"/>
</dbReference>
<dbReference type="InterPro" id="IPR011039">
    <property type="entry name" value="TFIIF_interaction"/>
</dbReference>
<dbReference type="GO" id="GO:0003677">
    <property type="term" value="F:DNA binding"/>
    <property type="evidence" value="ECO:0007669"/>
    <property type="project" value="UniProtKB-KW"/>
</dbReference>
<evidence type="ECO:0000256" key="4">
    <source>
        <dbReference type="ARBA" id="ARBA00023015"/>
    </source>
</evidence>
<keyword evidence="7" id="KW-0539">Nucleus</keyword>
<reference evidence="13" key="1">
    <citation type="journal article" date="2020" name="Stud. Mycol.">
        <title>101 Dothideomycetes genomes: a test case for predicting lifestyles and emergence of pathogens.</title>
        <authorList>
            <person name="Haridas S."/>
            <person name="Albert R."/>
            <person name="Binder M."/>
            <person name="Bloem J."/>
            <person name="Labutti K."/>
            <person name="Salamov A."/>
            <person name="Andreopoulos B."/>
            <person name="Baker S."/>
            <person name="Barry K."/>
            <person name="Bills G."/>
            <person name="Bluhm B."/>
            <person name="Cannon C."/>
            <person name="Castanera R."/>
            <person name="Culley D."/>
            <person name="Daum C."/>
            <person name="Ezra D."/>
            <person name="Gonzalez J."/>
            <person name="Henrissat B."/>
            <person name="Kuo A."/>
            <person name="Liang C."/>
            <person name="Lipzen A."/>
            <person name="Lutzoni F."/>
            <person name="Magnuson J."/>
            <person name="Mondo S."/>
            <person name="Nolan M."/>
            <person name="Ohm R."/>
            <person name="Pangilinan J."/>
            <person name="Park H.-J."/>
            <person name="Ramirez L."/>
            <person name="Alfaro M."/>
            <person name="Sun H."/>
            <person name="Tritt A."/>
            <person name="Yoshinaga Y."/>
            <person name="Zwiers L.-H."/>
            <person name="Turgeon B."/>
            <person name="Goodwin S."/>
            <person name="Spatafora J."/>
            <person name="Crous P."/>
            <person name="Grigoriev I."/>
        </authorList>
    </citation>
    <scope>NUCLEOTIDE SEQUENCE</scope>
    <source>
        <strain evidence="13">CBS 116435</strain>
    </source>
</reference>
<dbReference type="Pfam" id="PF17683">
    <property type="entry name" value="TFIIF_beta_N"/>
    <property type="match status" value="1"/>
</dbReference>
<dbReference type="OrthoDB" id="26094at2759"/>
<organism evidence="13 14">
    <name type="scientific">Polychaeton citri CBS 116435</name>
    <dbReference type="NCBI Taxonomy" id="1314669"/>
    <lineage>
        <taxon>Eukaryota</taxon>
        <taxon>Fungi</taxon>
        <taxon>Dikarya</taxon>
        <taxon>Ascomycota</taxon>
        <taxon>Pezizomycotina</taxon>
        <taxon>Dothideomycetes</taxon>
        <taxon>Dothideomycetidae</taxon>
        <taxon>Capnodiales</taxon>
        <taxon>Capnodiaceae</taxon>
        <taxon>Polychaeton</taxon>
    </lineage>
</organism>
<dbReference type="InterPro" id="IPR040450">
    <property type="entry name" value="TFIIF_beta_HTH"/>
</dbReference>
<dbReference type="InterPro" id="IPR036388">
    <property type="entry name" value="WH-like_DNA-bd_sf"/>
</dbReference>
<comment type="similarity">
    <text evidence="2">Belongs to the TFIIF beta subunit family.</text>
</comment>
<evidence type="ECO:0000313" key="13">
    <source>
        <dbReference type="EMBL" id="KAF2723065.1"/>
    </source>
</evidence>
<feature type="domain" description="TFIIF beta subunit HTH" evidence="11">
    <location>
        <begin position="256"/>
        <end position="320"/>
    </location>
</feature>
<evidence type="ECO:0000256" key="10">
    <source>
        <dbReference type="SAM" id="MobiDB-lite"/>
    </source>
</evidence>
<dbReference type="PANTHER" id="PTHR10445">
    <property type="entry name" value="GENERAL TRANSCRIPTION FACTOR IIF SUBUNIT 2"/>
    <property type="match status" value="1"/>
</dbReference>
<feature type="region of interest" description="Disordered" evidence="10">
    <location>
        <begin position="134"/>
        <end position="165"/>
    </location>
</feature>
<proteinExistence type="inferred from homology"/>
<keyword evidence="4" id="KW-0805">Transcription regulation</keyword>
<comment type="caution">
    <text evidence="13">The sequence shown here is derived from an EMBL/GenBank/DDBJ whole genome shotgun (WGS) entry which is preliminary data.</text>
</comment>
<keyword evidence="6" id="KW-0804">Transcription</keyword>
<evidence type="ECO:0000259" key="12">
    <source>
        <dbReference type="Pfam" id="PF17683"/>
    </source>
</evidence>